<dbReference type="InterPro" id="IPR001608">
    <property type="entry name" value="Ala_racemase_N"/>
</dbReference>
<sequence>MSLDLLAAPDGAATRPWSDPAEYWGAMTDAVAELSGPVAAVNLAALRYNALDMVVRSGGVPIRVASKSVRVRAIVEATLAVAGYRGILAFTLPEALWLAGNGHDDIVVGYPTADRAAIAQLASDPAAASRITLMVDSLAQLDLIDAVAAPATRPAIRLCIDADASWRAPALGHIGVRRSPVHDVAEVATLARGIAARAGFQLVGLMMYEAQIAGQPDKDGASDPVIRWMQRRSADELLARRAAIVDALREIAPLEFVNGGGTGSLELTASDQSVTEVTAGSGLLAGHLFDRYRIFDPAPAAAFALEVVRKPAPDIVTVLGGGWIASGPPVASRQPLPVWPQGLHTLAREGAGEVQTPLQGQSARSLQVGDRVWFRHAKSGELAERVDAYQLIESDRIVGEAPTYRGEGRAFL</sequence>
<dbReference type="AlphaFoldDB" id="A0A4P6ESH8"/>
<dbReference type="PANTHER" id="PTHR28004:SF2">
    <property type="entry name" value="D-SERINE DEHYDRATASE"/>
    <property type="match status" value="1"/>
</dbReference>
<protein>
    <submittedName>
        <fullName evidence="2">Amino acid deaminase/aldolase</fullName>
    </submittedName>
</protein>
<dbReference type="OrthoDB" id="2445260at2"/>
<dbReference type="SUPFAM" id="SSF51419">
    <property type="entry name" value="PLP-binding barrel"/>
    <property type="match status" value="1"/>
</dbReference>
<name>A0A4P6ESH8_9MICO</name>
<reference evidence="2 3" key="1">
    <citation type="submission" date="2019-01" db="EMBL/GenBank/DDBJ databases">
        <title>Genome sequencing of strain DFW100M-13.</title>
        <authorList>
            <person name="Heo J."/>
            <person name="Kim S.-J."/>
            <person name="Kim J.-S."/>
            <person name="Hong S.-B."/>
            <person name="Kwon S.-W."/>
        </authorList>
    </citation>
    <scope>NUCLEOTIDE SEQUENCE [LARGE SCALE GENOMIC DNA]</scope>
    <source>
        <strain evidence="2 3">DFW100M-13</strain>
    </source>
</reference>
<dbReference type="Pfam" id="PF01168">
    <property type="entry name" value="Ala_racemase_N"/>
    <property type="match status" value="1"/>
</dbReference>
<accession>A0A4P6ESH8</accession>
<dbReference type="GO" id="GO:0008721">
    <property type="term" value="F:D-serine ammonia-lyase activity"/>
    <property type="evidence" value="ECO:0007669"/>
    <property type="project" value="TreeGrafter"/>
</dbReference>
<dbReference type="InterPro" id="IPR051466">
    <property type="entry name" value="D-amino_acid_metab_enzyme"/>
</dbReference>
<evidence type="ECO:0000313" key="2">
    <source>
        <dbReference type="EMBL" id="QAY60928.1"/>
    </source>
</evidence>
<dbReference type="EMBL" id="CP035494">
    <property type="protein sequence ID" value="QAY60928.1"/>
    <property type="molecule type" value="Genomic_DNA"/>
</dbReference>
<dbReference type="RefSeq" id="WP_129391347.1">
    <property type="nucleotide sequence ID" value="NZ_CP035494.1"/>
</dbReference>
<gene>
    <name evidence="2" type="ORF">ET475_13645</name>
</gene>
<evidence type="ECO:0000259" key="1">
    <source>
        <dbReference type="Pfam" id="PF01168"/>
    </source>
</evidence>
<dbReference type="KEGG" id="mprt:ET475_13645"/>
<evidence type="ECO:0000313" key="3">
    <source>
        <dbReference type="Proteomes" id="UP000293995"/>
    </source>
</evidence>
<organism evidence="2 3">
    <name type="scientific">Microbacterium protaetiae</name>
    <dbReference type="NCBI Taxonomy" id="2509458"/>
    <lineage>
        <taxon>Bacteria</taxon>
        <taxon>Bacillati</taxon>
        <taxon>Actinomycetota</taxon>
        <taxon>Actinomycetes</taxon>
        <taxon>Micrococcales</taxon>
        <taxon>Microbacteriaceae</taxon>
        <taxon>Microbacterium</taxon>
    </lineage>
</organism>
<feature type="domain" description="Alanine racemase N-terminal" evidence="1">
    <location>
        <begin position="41"/>
        <end position="282"/>
    </location>
</feature>
<dbReference type="GO" id="GO:0036088">
    <property type="term" value="P:D-serine catabolic process"/>
    <property type="evidence" value="ECO:0007669"/>
    <property type="project" value="TreeGrafter"/>
</dbReference>
<dbReference type="PANTHER" id="PTHR28004">
    <property type="entry name" value="ZGC:162816-RELATED"/>
    <property type="match status" value="1"/>
</dbReference>
<proteinExistence type="predicted"/>
<dbReference type="Proteomes" id="UP000293995">
    <property type="component" value="Chromosome"/>
</dbReference>
<dbReference type="Gene3D" id="3.20.20.10">
    <property type="entry name" value="Alanine racemase"/>
    <property type="match status" value="1"/>
</dbReference>
<keyword evidence="3" id="KW-1185">Reference proteome</keyword>
<dbReference type="InterPro" id="IPR029066">
    <property type="entry name" value="PLP-binding_barrel"/>
</dbReference>